<dbReference type="OrthoDB" id="893104at2"/>
<gene>
    <name evidence="2" type="ORF">SAMN04487941_3235</name>
</gene>
<keyword evidence="3" id="KW-1185">Reference proteome</keyword>
<feature type="region of interest" description="Disordered" evidence="1">
    <location>
        <begin position="52"/>
        <end position="186"/>
    </location>
</feature>
<dbReference type="RefSeq" id="WP_068836984.1">
    <property type="nucleotide sequence ID" value="NZ_BMXC01000004.1"/>
</dbReference>
<evidence type="ECO:0000256" key="1">
    <source>
        <dbReference type="SAM" id="MobiDB-lite"/>
    </source>
</evidence>
<accession>A0A1I7JZX9</accession>
<dbReference type="EMBL" id="FPCA01000004">
    <property type="protein sequence ID" value="SFU90685.1"/>
    <property type="molecule type" value="Genomic_DNA"/>
</dbReference>
<dbReference type="STRING" id="388950.GCA_001611675_00816"/>
<dbReference type="AlphaFoldDB" id="A0A1I7JZX9"/>
<dbReference type="Proteomes" id="UP000182491">
    <property type="component" value="Unassembled WGS sequence"/>
</dbReference>
<feature type="compositionally biased region" description="Basic and acidic residues" evidence="1">
    <location>
        <begin position="75"/>
        <end position="132"/>
    </location>
</feature>
<feature type="compositionally biased region" description="Basic and acidic residues" evidence="1">
    <location>
        <begin position="162"/>
        <end position="172"/>
    </location>
</feature>
<protein>
    <submittedName>
        <fullName evidence="2">Uncharacterized protein</fullName>
    </submittedName>
</protein>
<proteinExistence type="predicted"/>
<name>A0A1I7JZX9_9BACT</name>
<feature type="compositionally biased region" description="Low complexity" evidence="1">
    <location>
        <begin position="133"/>
        <end position="146"/>
    </location>
</feature>
<sequence length="321" mass="37246">MEYVAIIISLISLVGAGFAFIRANSSHNIMVKRVEALREKINMLDERLRKYEGNAGRGNRASNEPSEGGRRKKQRSEDQEERQNKPRQERPERQNESRQERQNEPRQKQPRQEQQSREQQPEQRQEQRERQPRQQQQPNQQQPGQQLEDGAQQPRRRRENRRRNEPMDRSDLQDAESEQPIRQRNAPALEFTQGGLLDELEQSAAAPDQAAPAVMESGIRYAIIPEDGVIRAHQLQQQPDSDSYIEVDVPADGGHITKYRFNLAGNHAFVIAQGIDRLENAFDFEKPSNRMVNKVVQQQDGVLTRVGNGWRIHEKARIDFR</sequence>
<evidence type="ECO:0000313" key="2">
    <source>
        <dbReference type="EMBL" id="SFU90685.1"/>
    </source>
</evidence>
<organism evidence="2 3">
    <name type="scientific">Pontibacter akesuensis</name>
    <dbReference type="NCBI Taxonomy" id="388950"/>
    <lineage>
        <taxon>Bacteria</taxon>
        <taxon>Pseudomonadati</taxon>
        <taxon>Bacteroidota</taxon>
        <taxon>Cytophagia</taxon>
        <taxon>Cytophagales</taxon>
        <taxon>Hymenobacteraceae</taxon>
        <taxon>Pontibacter</taxon>
    </lineage>
</organism>
<reference evidence="3" key="1">
    <citation type="submission" date="2016-10" db="EMBL/GenBank/DDBJ databases">
        <authorList>
            <person name="Varghese N."/>
        </authorList>
    </citation>
    <scope>NUCLEOTIDE SEQUENCE [LARGE SCALE GENOMIC DNA]</scope>
    <source>
        <strain evidence="3">DSM 18820</strain>
    </source>
</reference>
<evidence type="ECO:0000313" key="3">
    <source>
        <dbReference type="Proteomes" id="UP000182491"/>
    </source>
</evidence>